<dbReference type="PROSITE" id="PS00284">
    <property type="entry name" value="SERPIN"/>
    <property type="match status" value="1"/>
</dbReference>
<dbReference type="SMART" id="SM00093">
    <property type="entry name" value="SERPIN"/>
    <property type="match status" value="2"/>
</dbReference>
<proteinExistence type="inferred from homology"/>
<gene>
    <name evidence="11" type="ORF">WA026_004545</name>
</gene>
<evidence type="ECO:0000256" key="9">
    <source>
        <dbReference type="SAM" id="SignalP"/>
    </source>
</evidence>
<evidence type="ECO:0000256" key="6">
    <source>
        <dbReference type="ARBA" id="ARBA00022900"/>
    </source>
</evidence>
<feature type="signal peptide" evidence="9">
    <location>
        <begin position="1"/>
        <end position="18"/>
    </location>
</feature>
<dbReference type="GO" id="GO:0004867">
    <property type="term" value="F:serine-type endopeptidase inhibitor activity"/>
    <property type="evidence" value="ECO:0007669"/>
    <property type="project" value="UniProtKB-KW"/>
</dbReference>
<dbReference type="CDD" id="cd19578">
    <property type="entry name" value="serpinK_insect_SRPN2-like"/>
    <property type="match status" value="1"/>
</dbReference>
<dbReference type="Gene3D" id="2.30.39.10">
    <property type="entry name" value="Alpha-1-antitrypsin, domain 1"/>
    <property type="match status" value="2"/>
</dbReference>
<keyword evidence="6" id="KW-0722">Serine protease inhibitor</keyword>
<dbReference type="Gene3D" id="3.30.497.10">
    <property type="entry name" value="Antithrombin, subunit I, domain 2"/>
    <property type="match status" value="2"/>
</dbReference>
<evidence type="ECO:0000256" key="4">
    <source>
        <dbReference type="ARBA" id="ARBA00022690"/>
    </source>
</evidence>
<organism evidence="11 12">
    <name type="scientific">Henosepilachna vigintioctopunctata</name>
    <dbReference type="NCBI Taxonomy" id="420089"/>
    <lineage>
        <taxon>Eukaryota</taxon>
        <taxon>Metazoa</taxon>
        <taxon>Ecdysozoa</taxon>
        <taxon>Arthropoda</taxon>
        <taxon>Hexapoda</taxon>
        <taxon>Insecta</taxon>
        <taxon>Pterygota</taxon>
        <taxon>Neoptera</taxon>
        <taxon>Endopterygota</taxon>
        <taxon>Coleoptera</taxon>
        <taxon>Polyphaga</taxon>
        <taxon>Cucujiformia</taxon>
        <taxon>Coccinelloidea</taxon>
        <taxon>Coccinellidae</taxon>
        <taxon>Epilachninae</taxon>
        <taxon>Epilachnini</taxon>
        <taxon>Henosepilachna</taxon>
    </lineage>
</organism>
<evidence type="ECO:0000256" key="7">
    <source>
        <dbReference type="ARBA" id="ARBA00023180"/>
    </source>
</evidence>
<accession>A0AAW1V8A0</accession>
<keyword evidence="5 9" id="KW-0732">Signal</keyword>
<dbReference type="InterPro" id="IPR036186">
    <property type="entry name" value="Serpin_sf"/>
</dbReference>
<protein>
    <recommendedName>
        <fullName evidence="10">Serpin domain-containing protein</fullName>
    </recommendedName>
</protein>
<evidence type="ECO:0000256" key="8">
    <source>
        <dbReference type="RuleBase" id="RU000411"/>
    </source>
</evidence>
<dbReference type="InterPro" id="IPR000215">
    <property type="entry name" value="Serpin_fam"/>
</dbReference>
<name>A0AAW1V8A0_9CUCU</name>
<keyword evidence="4" id="KW-0646">Protease inhibitor</keyword>
<evidence type="ECO:0000313" key="11">
    <source>
        <dbReference type="EMBL" id="KAK9889266.1"/>
    </source>
</evidence>
<evidence type="ECO:0000256" key="2">
    <source>
        <dbReference type="ARBA" id="ARBA00009500"/>
    </source>
</evidence>
<feature type="domain" description="Serpin" evidence="10">
    <location>
        <begin position="468"/>
        <end position="825"/>
    </location>
</feature>
<dbReference type="PANTHER" id="PTHR11461">
    <property type="entry name" value="SERINE PROTEASE INHIBITOR, SERPIN"/>
    <property type="match status" value="1"/>
</dbReference>
<dbReference type="InterPro" id="IPR023795">
    <property type="entry name" value="Serpin_CS"/>
</dbReference>
<evidence type="ECO:0000256" key="3">
    <source>
        <dbReference type="ARBA" id="ARBA00022525"/>
    </source>
</evidence>
<sequence>MFFSLIVAISCLCVFAGAQDVKNSNSLNGSVVSDNDEDAYYPYQDWSDTFDWQLLKVFADPKYKNVIISPISLKLVLALLYEGSSGSTEKEFQSVLHFPVQKQVVRENFYNILESLQPTERREYVLNLGTRIFMDSSIKPQQAFAAKAKYNYQTDIQLLDFANGTSAAASINSWVENITNGKISSLVSDDELKNAIMLIINTIFFKGSWRHEFPKNRTALGGFYVTPSDVVEVPLMKTTDKFFYYESNTLDAKILRLPYKGKRYAMFIVLPNSKGGLNSLLQKINLDSLKRNFYFMDYVPVEVTLPKLKFDFKVQFTHILEEFGLRQMFQNTASFPGIARGENNILRMLFVSDIIQKSGIQLDEEGSSVFSATDVVVSNKFGEVENVFNATHPFMFFIEEQTKGTILFAGKVENPLNIDSFATRFGGETGPTPNEVLHSIPINGSPLNLEPENAVINTVNRRFNYFDLELLQEFSEIDQNVFISPASIKTTLSMILEGAKGKCAQEIGNALRIEDINDVEIRKQLQRLLFDLNEKTPNNELTSANAVFVSNKLKILSDYHMKLAQHYRAQIKSVDLSNGPKAISEINEWVYNATKGHIPTIIGDNLFEDSTIVIANALYFRGKWKTSFNSKETLMKCFDIPNIGCKDVPMMQKTDSFNYNMLPYLNAHAVEVPYQDDKYSMLLLIPSAGTNIKILARDMQHAHFESILNSLKPTEIMLELPRFEIESEVNLMDYLIPLKIQEIFGPKANLSGIVENTNTRIGNIIHKAKIEVNEEGTKAAAATSAVVIPLMGETALRVSADKPFIFFIYQKESKNIIFEGIVLEPKNSEASPPSLSPTSKTVQTNKFVPKFGNRYVPNTHKVGRMPFATYR</sequence>
<keyword evidence="7" id="KW-0325">Glycoprotein</keyword>
<dbReference type="GO" id="GO:0005615">
    <property type="term" value="C:extracellular space"/>
    <property type="evidence" value="ECO:0007669"/>
    <property type="project" value="InterPro"/>
</dbReference>
<dbReference type="Proteomes" id="UP001431783">
    <property type="component" value="Unassembled WGS sequence"/>
</dbReference>
<keyword evidence="12" id="KW-1185">Reference proteome</keyword>
<comment type="similarity">
    <text evidence="2 8">Belongs to the serpin family.</text>
</comment>
<dbReference type="SUPFAM" id="SSF56574">
    <property type="entry name" value="Serpins"/>
    <property type="match status" value="2"/>
</dbReference>
<evidence type="ECO:0000313" key="12">
    <source>
        <dbReference type="Proteomes" id="UP001431783"/>
    </source>
</evidence>
<dbReference type="AlphaFoldDB" id="A0AAW1V8A0"/>
<evidence type="ECO:0000259" key="10">
    <source>
        <dbReference type="SMART" id="SM00093"/>
    </source>
</evidence>
<dbReference type="FunFam" id="2.30.39.10:FF:000030">
    <property type="entry name" value="Serpin 2"/>
    <property type="match status" value="1"/>
</dbReference>
<dbReference type="InterPro" id="IPR023796">
    <property type="entry name" value="Serpin_dom"/>
</dbReference>
<feature type="domain" description="Serpin" evidence="10">
    <location>
        <begin position="52"/>
        <end position="415"/>
    </location>
</feature>
<reference evidence="11 12" key="1">
    <citation type="submission" date="2023-03" db="EMBL/GenBank/DDBJ databases">
        <title>Genome insight into feeding habits of ladybird beetles.</title>
        <authorList>
            <person name="Li H.-S."/>
            <person name="Huang Y.-H."/>
            <person name="Pang H."/>
        </authorList>
    </citation>
    <scope>NUCLEOTIDE SEQUENCE [LARGE SCALE GENOMIC DNA]</scope>
    <source>
        <strain evidence="11">SYSU_2023b</strain>
        <tissue evidence="11">Whole body</tissue>
    </source>
</reference>
<dbReference type="Pfam" id="PF00079">
    <property type="entry name" value="Serpin"/>
    <property type="match status" value="2"/>
</dbReference>
<dbReference type="InterPro" id="IPR042178">
    <property type="entry name" value="Serpin_sf_1"/>
</dbReference>
<evidence type="ECO:0000256" key="1">
    <source>
        <dbReference type="ARBA" id="ARBA00004613"/>
    </source>
</evidence>
<keyword evidence="3" id="KW-0964">Secreted</keyword>
<dbReference type="EMBL" id="JARQZJ010000122">
    <property type="protein sequence ID" value="KAK9889266.1"/>
    <property type="molecule type" value="Genomic_DNA"/>
</dbReference>
<comment type="subcellular location">
    <subcellularLocation>
        <location evidence="1">Secreted</location>
    </subcellularLocation>
</comment>
<dbReference type="PANTHER" id="PTHR11461:SF357">
    <property type="entry name" value="SERINE PROTEASE INHIBITOR 27A"/>
    <property type="match status" value="1"/>
</dbReference>
<evidence type="ECO:0000256" key="5">
    <source>
        <dbReference type="ARBA" id="ARBA00022729"/>
    </source>
</evidence>
<comment type="caution">
    <text evidence="11">The sequence shown here is derived from an EMBL/GenBank/DDBJ whole genome shotgun (WGS) entry which is preliminary data.</text>
</comment>
<dbReference type="InterPro" id="IPR042185">
    <property type="entry name" value="Serpin_sf_2"/>
</dbReference>
<feature type="chain" id="PRO_5043912378" description="Serpin domain-containing protein" evidence="9">
    <location>
        <begin position="19"/>
        <end position="871"/>
    </location>
</feature>